<evidence type="ECO:0000259" key="21">
    <source>
        <dbReference type="PROSITE" id="PS50112"/>
    </source>
</evidence>
<feature type="modified residue" description="4-aspartylphosphate" evidence="16">
    <location>
        <position position="1075"/>
    </location>
</feature>
<keyword evidence="9" id="KW-0418">Kinase</keyword>
<evidence type="ECO:0000256" key="8">
    <source>
        <dbReference type="ARBA" id="ARBA00022741"/>
    </source>
</evidence>
<dbReference type="Pfam" id="PF00072">
    <property type="entry name" value="Response_reg"/>
    <property type="match status" value="1"/>
</dbReference>
<dbReference type="GO" id="GO:0000155">
    <property type="term" value="F:phosphorelay sensor kinase activity"/>
    <property type="evidence" value="ECO:0007669"/>
    <property type="project" value="InterPro"/>
</dbReference>
<evidence type="ECO:0000256" key="17">
    <source>
        <dbReference type="SAM" id="Coils"/>
    </source>
</evidence>
<dbReference type="InterPro" id="IPR036641">
    <property type="entry name" value="HPT_dom_sf"/>
</dbReference>
<evidence type="ECO:0000256" key="13">
    <source>
        <dbReference type="ARBA" id="ARBA00023136"/>
    </source>
</evidence>
<keyword evidence="12" id="KW-0902">Two-component regulatory system</keyword>
<dbReference type="SMART" id="SM00086">
    <property type="entry name" value="PAC"/>
    <property type="match status" value="3"/>
</dbReference>
<keyword evidence="13 18" id="KW-0472">Membrane</keyword>
<dbReference type="EMBL" id="CP034433">
    <property type="protein sequence ID" value="AZN36721.1"/>
    <property type="molecule type" value="Genomic_DNA"/>
</dbReference>
<feature type="domain" description="Histidine kinase" evidence="19">
    <location>
        <begin position="783"/>
        <end position="1001"/>
    </location>
</feature>
<dbReference type="Gene3D" id="3.40.50.2300">
    <property type="match status" value="1"/>
</dbReference>
<dbReference type="PANTHER" id="PTHR45339">
    <property type="entry name" value="HYBRID SIGNAL TRANSDUCTION HISTIDINE KINASE J"/>
    <property type="match status" value="1"/>
</dbReference>
<dbReference type="CDD" id="cd16922">
    <property type="entry name" value="HATPase_EvgS-ArcB-TorS-like"/>
    <property type="match status" value="1"/>
</dbReference>
<evidence type="ECO:0000259" key="22">
    <source>
        <dbReference type="PROSITE" id="PS50113"/>
    </source>
</evidence>
<evidence type="ECO:0000256" key="12">
    <source>
        <dbReference type="ARBA" id="ARBA00023012"/>
    </source>
</evidence>
<dbReference type="Pfam" id="PF00672">
    <property type="entry name" value="HAMP"/>
    <property type="match status" value="1"/>
</dbReference>
<keyword evidence="4" id="KW-1003">Cell membrane</keyword>
<dbReference type="FunFam" id="3.30.565.10:FF:000010">
    <property type="entry name" value="Sensor histidine kinase RcsC"/>
    <property type="match status" value="1"/>
</dbReference>
<dbReference type="Proteomes" id="UP000282438">
    <property type="component" value="Chromosome"/>
</dbReference>
<dbReference type="SMART" id="SM00304">
    <property type="entry name" value="HAMP"/>
    <property type="match status" value="1"/>
</dbReference>
<keyword evidence="11 18" id="KW-1133">Transmembrane helix</keyword>
<dbReference type="AlphaFoldDB" id="A0A3S8ZTH2"/>
<dbReference type="Gene3D" id="6.10.340.10">
    <property type="match status" value="1"/>
</dbReference>
<feature type="domain" description="Response regulatory" evidence="20">
    <location>
        <begin position="1026"/>
        <end position="1142"/>
    </location>
</feature>
<dbReference type="InterPro" id="IPR001789">
    <property type="entry name" value="Sig_transdc_resp-reg_receiver"/>
</dbReference>
<dbReference type="InterPro" id="IPR013656">
    <property type="entry name" value="PAS_4"/>
</dbReference>
<keyword evidence="7 18" id="KW-0812">Transmembrane</keyword>
<organism evidence="24 25">
    <name type="scientific">Iodobacter ciconiae</name>
    <dbReference type="NCBI Taxonomy" id="2496266"/>
    <lineage>
        <taxon>Bacteria</taxon>
        <taxon>Pseudomonadati</taxon>
        <taxon>Pseudomonadota</taxon>
        <taxon>Betaproteobacteria</taxon>
        <taxon>Neisseriales</taxon>
        <taxon>Chitinibacteraceae</taxon>
        <taxon>Iodobacter</taxon>
    </lineage>
</organism>
<feature type="domain" description="PAC" evidence="22">
    <location>
        <begin position="443"/>
        <end position="494"/>
    </location>
</feature>
<dbReference type="PRINTS" id="PR00344">
    <property type="entry name" value="BCTRLSENSOR"/>
</dbReference>
<dbReference type="InterPro" id="IPR011006">
    <property type="entry name" value="CheY-like_superfamily"/>
</dbReference>
<dbReference type="Pfam" id="PF00512">
    <property type="entry name" value="HisKA"/>
    <property type="match status" value="1"/>
</dbReference>
<evidence type="ECO:0000256" key="1">
    <source>
        <dbReference type="ARBA" id="ARBA00000085"/>
    </source>
</evidence>
<dbReference type="CDD" id="cd17546">
    <property type="entry name" value="REC_hyHK_CKI1_RcsC-like"/>
    <property type="match status" value="1"/>
</dbReference>
<dbReference type="PROSITE" id="PS50110">
    <property type="entry name" value="RESPONSE_REGULATORY"/>
    <property type="match status" value="1"/>
</dbReference>
<feature type="domain" description="PAS" evidence="21">
    <location>
        <begin position="498"/>
        <end position="561"/>
    </location>
</feature>
<dbReference type="InterPro" id="IPR003660">
    <property type="entry name" value="HAMP_dom"/>
</dbReference>
<protein>
    <recommendedName>
        <fullName evidence="15">Virulence sensor protein BvgS</fullName>
        <ecNumber evidence="3">2.7.13.3</ecNumber>
    </recommendedName>
</protein>
<evidence type="ECO:0000256" key="2">
    <source>
        <dbReference type="ARBA" id="ARBA00004651"/>
    </source>
</evidence>
<dbReference type="SUPFAM" id="SSF55785">
    <property type="entry name" value="PYP-like sensor domain (PAS domain)"/>
    <property type="match status" value="3"/>
</dbReference>
<feature type="domain" description="HAMP" evidence="23">
    <location>
        <begin position="313"/>
        <end position="366"/>
    </location>
</feature>
<dbReference type="Gene3D" id="1.10.287.130">
    <property type="match status" value="1"/>
</dbReference>
<evidence type="ECO:0000259" key="20">
    <source>
        <dbReference type="PROSITE" id="PS50110"/>
    </source>
</evidence>
<dbReference type="Pfam" id="PF08448">
    <property type="entry name" value="PAS_4"/>
    <property type="match status" value="1"/>
</dbReference>
<keyword evidence="8" id="KW-0547">Nucleotide-binding</keyword>
<dbReference type="CDD" id="cd06225">
    <property type="entry name" value="HAMP"/>
    <property type="match status" value="1"/>
</dbReference>
<evidence type="ECO:0000256" key="15">
    <source>
        <dbReference type="ARBA" id="ARBA00070152"/>
    </source>
</evidence>
<dbReference type="Gene3D" id="3.30.565.10">
    <property type="entry name" value="Histidine kinase-like ATPase, C-terminal domain"/>
    <property type="match status" value="1"/>
</dbReference>
<evidence type="ECO:0000256" key="6">
    <source>
        <dbReference type="ARBA" id="ARBA00022679"/>
    </source>
</evidence>
<dbReference type="CDD" id="cd00130">
    <property type="entry name" value="PAS"/>
    <property type="match status" value="3"/>
</dbReference>
<comment type="subcellular location">
    <subcellularLocation>
        <location evidence="2">Cell membrane</location>
        <topology evidence="2">Multi-pass membrane protein</topology>
    </subcellularLocation>
</comment>
<dbReference type="SMART" id="SM00091">
    <property type="entry name" value="PAS"/>
    <property type="match status" value="3"/>
</dbReference>
<feature type="domain" description="PAC" evidence="22">
    <location>
        <begin position="562"/>
        <end position="616"/>
    </location>
</feature>
<dbReference type="PROSITE" id="PS50113">
    <property type="entry name" value="PAC"/>
    <property type="match status" value="2"/>
</dbReference>
<evidence type="ECO:0000256" key="4">
    <source>
        <dbReference type="ARBA" id="ARBA00022475"/>
    </source>
</evidence>
<dbReference type="InterPro" id="IPR004358">
    <property type="entry name" value="Sig_transdc_His_kin-like_C"/>
</dbReference>
<dbReference type="PROSITE" id="PS50109">
    <property type="entry name" value="HIS_KIN"/>
    <property type="match status" value="1"/>
</dbReference>
<evidence type="ECO:0000256" key="18">
    <source>
        <dbReference type="SAM" id="Phobius"/>
    </source>
</evidence>
<dbReference type="InterPro" id="IPR000700">
    <property type="entry name" value="PAS-assoc_C"/>
</dbReference>
<keyword evidence="6" id="KW-0808">Transferase</keyword>
<comment type="catalytic activity">
    <reaction evidence="1">
        <text>ATP + protein L-histidine = ADP + protein N-phospho-L-histidine.</text>
        <dbReference type="EC" id="2.7.13.3"/>
    </reaction>
</comment>
<dbReference type="Pfam" id="PF13426">
    <property type="entry name" value="PAS_9"/>
    <property type="match status" value="2"/>
</dbReference>
<dbReference type="CDD" id="cd00082">
    <property type="entry name" value="HisKA"/>
    <property type="match status" value="1"/>
</dbReference>
<feature type="coiled-coil region" evidence="17">
    <location>
        <begin position="756"/>
        <end position="783"/>
    </location>
</feature>
<evidence type="ECO:0000256" key="5">
    <source>
        <dbReference type="ARBA" id="ARBA00022553"/>
    </source>
</evidence>
<accession>A0A3S8ZTH2</accession>
<dbReference type="GO" id="GO:0005886">
    <property type="term" value="C:plasma membrane"/>
    <property type="evidence" value="ECO:0007669"/>
    <property type="project" value="UniProtKB-SubCell"/>
</dbReference>
<keyword evidence="10" id="KW-0067">ATP-binding</keyword>
<keyword evidence="5 16" id="KW-0597">Phosphoprotein</keyword>
<dbReference type="GO" id="GO:0005524">
    <property type="term" value="F:ATP binding"/>
    <property type="evidence" value="ECO:0007669"/>
    <property type="project" value="UniProtKB-KW"/>
</dbReference>
<gene>
    <name evidence="24" type="ORF">EJO50_09600</name>
</gene>
<dbReference type="Gene3D" id="1.20.120.160">
    <property type="entry name" value="HPT domain"/>
    <property type="match status" value="1"/>
</dbReference>
<evidence type="ECO:0000256" key="7">
    <source>
        <dbReference type="ARBA" id="ARBA00022692"/>
    </source>
</evidence>
<dbReference type="Gene3D" id="3.30.450.20">
    <property type="entry name" value="PAS domain"/>
    <property type="match status" value="5"/>
</dbReference>
<dbReference type="InterPro" id="IPR035965">
    <property type="entry name" value="PAS-like_dom_sf"/>
</dbReference>
<dbReference type="InterPro" id="IPR001610">
    <property type="entry name" value="PAC"/>
</dbReference>
<evidence type="ECO:0000256" key="9">
    <source>
        <dbReference type="ARBA" id="ARBA00022777"/>
    </source>
</evidence>
<dbReference type="SMART" id="SM00388">
    <property type="entry name" value="HisKA"/>
    <property type="match status" value="1"/>
</dbReference>
<dbReference type="PROSITE" id="PS50112">
    <property type="entry name" value="PAS"/>
    <property type="match status" value="2"/>
</dbReference>
<dbReference type="SUPFAM" id="SSF47384">
    <property type="entry name" value="Homodimeric domain of signal transducing histidine kinase"/>
    <property type="match status" value="1"/>
</dbReference>
<dbReference type="SUPFAM" id="SSF52172">
    <property type="entry name" value="CheY-like"/>
    <property type="match status" value="1"/>
</dbReference>
<dbReference type="InterPro" id="IPR036890">
    <property type="entry name" value="HATPase_C_sf"/>
</dbReference>
<evidence type="ECO:0000256" key="14">
    <source>
        <dbReference type="ARBA" id="ARBA00058004"/>
    </source>
</evidence>
<feature type="transmembrane region" description="Helical" evidence="18">
    <location>
        <begin position="293"/>
        <end position="312"/>
    </location>
</feature>
<dbReference type="FunFam" id="1.10.287.130:FF:000004">
    <property type="entry name" value="Ethylene receptor 1"/>
    <property type="match status" value="1"/>
</dbReference>
<dbReference type="NCBIfam" id="TIGR00229">
    <property type="entry name" value="sensory_box"/>
    <property type="match status" value="3"/>
</dbReference>
<keyword evidence="25" id="KW-1185">Reference proteome</keyword>
<comment type="function">
    <text evidence="14">Member of the two-component regulatory system BvgS/BvgA. Phosphorylates BvgA via a four-step phosphorelay in response to environmental signals.</text>
</comment>
<dbReference type="SMART" id="SM00387">
    <property type="entry name" value="HATPase_c"/>
    <property type="match status" value="1"/>
</dbReference>
<dbReference type="SMART" id="SM00448">
    <property type="entry name" value="REC"/>
    <property type="match status" value="1"/>
</dbReference>
<feature type="transmembrane region" description="Helical" evidence="18">
    <location>
        <begin position="15"/>
        <end position="34"/>
    </location>
</feature>
<dbReference type="PANTHER" id="PTHR45339:SF1">
    <property type="entry name" value="HYBRID SIGNAL TRANSDUCTION HISTIDINE KINASE J"/>
    <property type="match status" value="1"/>
</dbReference>
<evidence type="ECO:0000256" key="10">
    <source>
        <dbReference type="ARBA" id="ARBA00022840"/>
    </source>
</evidence>
<dbReference type="OrthoDB" id="9810730at2"/>
<dbReference type="InterPro" id="IPR000014">
    <property type="entry name" value="PAS"/>
</dbReference>
<dbReference type="PROSITE" id="PS50885">
    <property type="entry name" value="HAMP"/>
    <property type="match status" value="1"/>
</dbReference>
<evidence type="ECO:0000313" key="24">
    <source>
        <dbReference type="EMBL" id="AZN36721.1"/>
    </source>
</evidence>
<name>A0A3S8ZTH2_9NEIS</name>
<dbReference type="EC" id="2.7.13.3" evidence="3"/>
<reference evidence="24 25" key="1">
    <citation type="submission" date="2018-12" db="EMBL/GenBank/DDBJ databases">
        <title>Complete genome sequence of Iodobacter sp. H11R3.</title>
        <authorList>
            <person name="Bae J.-W."/>
        </authorList>
    </citation>
    <scope>NUCLEOTIDE SEQUENCE [LARGE SCALE GENOMIC DNA]</scope>
    <source>
        <strain evidence="24 25">H11R3</strain>
    </source>
</reference>
<evidence type="ECO:0000259" key="23">
    <source>
        <dbReference type="PROSITE" id="PS50885"/>
    </source>
</evidence>
<feature type="domain" description="PAS" evidence="21">
    <location>
        <begin position="617"/>
        <end position="661"/>
    </location>
</feature>
<dbReference type="InterPro" id="IPR003661">
    <property type="entry name" value="HisK_dim/P_dom"/>
</dbReference>
<evidence type="ECO:0000256" key="3">
    <source>
        <dbReference type="ARBA" id="ARBA00012438"/>
    </source>
</evidence>
<proteinExistence type="predicted"/>
<dbReference type="KEGG" id="iod:EJO50_09600"/>
<dbReference type="InterPro" id="IPR005467">
    <property type="entry name" value="His_kinase_dom"/>
</dbReference>
<dbReference type="InterPro" id="IPR003594">
    <property type="entry name" value="HATPase_dom"/>
</dbReference>
<dbReference type="InterPro" id="IPR036097">
    <property type="entry name" value="HisK_dim/P_sf"/>
</dbReference>
<dbReference type="Pfam" id="PF02518">
    <property type="entry name" value="HATPase_c"/>
    <property type="match status" value="1"/>
</dbReference>
<evidence type="ECO:0000313" key="25">
    <source>
        <dbReference type="Proteomes" id="UP000282438"/>
    </source>
</evidence>
<evidence type="ECO:0000259" key="19">
    <source>
        <dbReference type="PROSITE" id="PS50109"/>
    </source>
</evidence>
<sequence length="1276" mass="142376">MILNWRPLHSLQSRVTLLMLLLFVVTILLLTFYAKRIFQKEMQHLVSNQQLSSANIIANDIDHHLKEGINALNHFTIKVTPQSLKTPQALQIELENQSVLQELFNTGCYLSIPANKLPIPSLSLARRPITYTLYQSSVTQAMRQGISTVSLPQTDNLQQAPIFVITVPVRNDYGQVIATLSGVINLHKPNFIDEKIKNHNGKTGSYALIAPKQRLIIAASDKNLTMKPSFSISASHILELFMQGEEQSGTFINALHTEVLVSVKKVAVTGWYVAATLPTVEAFFPVKQAVEHILLVTLSMTLLASLLIAWILKQQLSPLHTAVQRLNSMAVSDASPCPLPITRNDEIGQLLNSFNLLLAALGKREDALKQSESFIRAITENIPSMLAYWTPDLHCAFANKAYCEWFDHSAAQINDIAMQDLLGPELFQTIQHYVHGALAGKEQHYERTLLKPDGKTIYLLAQYIPHLQAGEIQGFFVLLTDITTIKQGQEQLRLSDAALKAISQGVLIADANRNIISTNQPLLAITGFSAEDFIGRNCNFLQGPLSSPETIIAIRHALDSGKEFNGEIINYHKNGKPFWNDLSISPVFNKYGKISNYIGITRDITERKNSEAERLNKQAQLVGMINTAMDAIVSTDAQFNIILFNPAAEKLFGYSAENILGLPIECLLPIDLAIAHREEMLQFAKKKETPRQMRGRSVRPVLAKHKEGHEFPAEIAISYLENNGQPIFTAMIRDLTERKLLDDALMQFAATLELRVIERTQELEAAKLQAENANQAKSAFLANMSHEIRTPLNSVLGMTHLAQLTELNPKQRDYLHKITLSGTLLLDLINDILDFSKIEAGKLDLNTVDFNLSELIQHVTELIQHKALEKSLSLNIRIDKQVPIALHGDDLRIKQVLLNLLSNAIKFTEQGSITLAVLQYSSDYTLQFSISDTGIGISPEAQESLFQSFQQADNSITRKYGGSGLGLAISRQLVQLMGGELSMKSELGQGSEFTFHITLAQAETDPSLLIMPYENKNNELFFKDKLILLADDHSFNQQIGSELLEIKGAKVILANNGLEVIQLASQYKFDAILMDVQMPEMDGITASQTLRKNPEFDHIPIIAMTANISSDYRQRCAEAGMSQFIGKPVQAEKLYLTLMICFRKQGDIESSTFLDTKPIISPDSGQWINTQELQNMLGDDLERQRKYCTRFAKAIQEGLTTIDQALNSNNAELIKLECHRLKAIAHTVGAMSLGAQLAKMEKNEYSPKEINDEIAQLKLLFKQSCSELNSMNLLDI</sequence>
<keyword evidence="17" id="KW-0175">Coiled coil</keyword>
<evidence type="ECO:0000256" key="11">
    <source>
        <dbReference type="ARBA" id="ARBA00022989"/>
    </source>
</evidence>
<dbReference type="SUPFAM" id="SSF47226">
    <property type="entry name" value="Histidine-containing phosphotransfer domain, HPT domain"/>
    <property type="match status" value="1"/>
</dbReference>
<dbReference type="SUPFAM" id="SSF55874">
    <property type="entry name" value="ATPase domain of HSP90 chaperone/DNA topoisomerase II/histidine kinase"/>
    <property type="match status" value="1"/>
</dbReference>
<evidence type="ECO:0000256" key="16">
    <source>
        <dbReference type="PROSITE-ProRule" id="PRU00169"/>
    </source>
</evidence>